<comment type="caution">
    <text evidence="1">The sequence shown here is derived from an EMBL/GenBank/DDBJ whole genome shotgun (WGS) entry which is preliminary data.</text>
</comment>
<accession>X1GTU5</accession>
<feature type="non-terminal residue" evidence="1">
    <location>
        <position position="1"/>
    </location>
</feature>
<sequence>EFFSLIARVTLRLTAKGTKINNDIDPSNREAT</sequence>
<evidence type="ECO:0000313" key="1">
    <source>
        <dbReference type="EMBL" id="GAH48295.1"/>
    </source>
</evidence>
<organism evidence="1">
    <name type="scientific">marine sediment metagenome</name>
    <dbReference type="NCBI Taxonomy" id="412755"/>
    <lineage>
        <taxon>unclassified sequences</taxon>
        <taxon>metagenomes</taxon>
        <taxon>ecological metagenomes</taxon>
    </lineage>
</organism>
<protein>
    <submittedName>
        <fullName evidence="1">Uncharacterized protein</fullName>
    </submittedName>
</protein>
<name>X1GTU5_9ZZZZ</name>
<gene>
    <name evidence="1" type="ORF">S03H2_37320</name>
</gene>
<dbReference type="AlphaFoldDB" id="X1GTU5"/>
<reference evidence="1" key="1">
    <citation type="journal article" date="2014" name="Front. Microbiol.">
        <title>High frequency of phylogenetically diverse reductive dehalogenase-homologous genes in deep subseafloor sedimentary metagenomes.</title>
        <authorList>
            <person name="Kawai M."/>
            <person name="Futagami T."/>
            <person name="Toyoda A."/>
            <person name="Takaki Y."/>
            <person name="Nishi S."/>
            <person name="Hori S."/>
            <person name="Arai W."/>
            <person name="Tsubouchi T."/>
            <person name="Morono Y."/>
            <person name="Uchiyama I."/>
            <person name="Ito T."/>
            <person name="Fujiyama A."/>
            <person name="Inagaki F."/>
            <person name="Takami H."/>
        </authorList>
    </citation>
    <scope>NUCLEOTIDE SEQUENCE</scope>
    <source>
        <strain evidence="1">Expedition CK06-06</strain>
    </source>
</reference>
<dbReference type="EMBL" id="BARU01022966">
    <property type="protein sequence ID" value="GAH48295.1"/>
    <property type="molecule type" value="Genomic_DNA"/>
</dbReference>
<proteinExistence type="predicted"/>